<gene>
    <name evidence="2" type="ORF">GEAM_0459</name>
</gene>
<organism evidence="2 3">
    <name type="scientific">Ewingella americana (strain ATCC 33852 / DSM 4580 / CCUG 14506 / JCM 5911 / LMG 7869 / NCTC 12157 / CDC 1468-78)</name>
    <dbReference type="NCBI Taxonomy" id="910964"/>
    <lineage>
        <taxon>Bacteria</taxon>
        <taxon>Pseudomonadati</taxon>
        <taxon>Pseudomonadota</taxon>
        <taxon>Gammaproteobacteria</taxon>
        <taxon>Enterobacterales</taxon>
        <taxon>Yersiniaceae</taxon>
        <taxon>Ewingella</taxon>
    </lineage>
</organism>
<dbReference type="RefSeq" id="WP_034787729.1">
    <property type="nucleotide sequence ID" value="NZ_JMPJ01000020.1"/>
</dbReference>
<accession>A0A085GNC1</accession>
<name>A0A085GNC1_EWIA3</name>
<dbReference type="InterPro" id="IPR032118">
    <property type="entry name" value="Phage_holin_HP1"/>
</dbReference>
<reference evidence="2 3" key="1">
    <citation type="submission" date="2014-05" db="EMBL/GenBank/DDBJ databases">
        <title>ATOL: Assembling a taxonomically balanced genome-scale reconstruction of the evolutionary history of the Enterobacteriaceae.</title>
        <authorList>
            <person name="Plunkett G.III."/>
            <person name="Neeno-Eckwall E.C."/>
            <person name="Glasner J.D."/>
            <person name="Perna N.T."/>
        </authorList>
    </citation>
    <scope>NUCLEOTIDE SEQUENCE [LARGE SCALE GENOMIC DNA]</scope>
    <source>
        <strain evidence="2 3">ATCC 33852</strain>
    </source>
</reference>
<dbReference type="STRING" id="910964.GEAM_0459"/>
<keyword evidence="3" id="KW-1185">Reference proteome</keyword>
<feature type="transmembrane region" description="Helical" evidence="1">
    <location>
        <begin position="31"/>
        <end position="50"/>
    </location>
</feature>
<dbReference type="eggNOG" id="ENOG5033HWK">
    <property type="taxonomic scope" value="Bacteria"/>
</dbReference>
<evidence type="ECO:0000313" key="3">
    <source>
        <dbReference type="Proteomes" id="UP000028640"/>
    </source>
</evidence>
<comment type="caution">
    <text evidence="2">The sequence shown here is derived from an EMBL/GenBank/DDBJ whole genome shotgun (WGS) entry which is preliminary data.</text>
</comment>
<dbReference type="AlphaFoldDB" id="A0A085GNC1"/>
<dbReference type="Proteomes" id="UP000028640">
    <property type="component" value="Unassembled WGS sequence"/>
</dbReference>
<keyword evidence="1" id="KW-1133">Transmembrane helix</keyword>
<keyword evidence="1" id="KW-0472">Membrane</keyword>
<keyword evidence="1" id="KW-0812">Transmembrane</keyword>
<sequence length="73" mass="8103">MGLTTERVASTCAYLIATFMAWLGGLSLEDIAFLVGSGVGIGTFLVNWYYRRKSYLLLARSGLSKETYERLNS</sequence>
<dbReference type="Pfam" id="PF16080">
    <property type="entry name" value="Phage_holin_2_3"/>
    <property type="match status" value="1"/>
</dbReference>
<evidence type="ECO:0000313" key="2">
    <source>
        <dbReference type="EMBL" id="KFC85216.1"/>
    </source>
</evidence>
<protein>
    <submittedName>
        <fullName evidence="2">NucE family extracellular secretory protein</fullName>
    </submittedName>
</protein>
<dbReference type="OrthoDB" id="6626733at2"/>
<dbReference type="EMBL" id="JMPJ01000020">
    <property type="protein sequence ID" value="KFC85216.1"/>
    <property type="molecule type" value="Genomic_DNA"/>
</dbReference>
<evidence type="ECO:0000256" key="1">
    <source>
        <dbReference type="SAM" id="Phobius"/>
    </source>
</evidence>
<feature type="transmembrane region" description="Helical" evidence="1">
    <location>
        <begin position="7"/>
        <end position="25"/>
    </location>
</feature>
<dbReference type="GeneID" id="78383244"/>
<proteinExistence type="predicted"/>